<keyword evidence="14" id="KW-1133">Transmembrane helix</keyword>
<feature type="transmembrane region" description="Helical" evidence="14">
    <location>
        <begin position="6"/>
        <end position="30"/>
    </location>
</feature>
<evidence type="ECO:0000256" key="4">
    <source>
        <dbReference type="ARBA" id="ARBA00022553"/>
    </source>
</evidence>
<dbReference type="InterPro" id="IPR009032">
    <property type="entry name" value="Vpu_cyt_dom_sf"/>
</dbReference>
<dbReference type="SUPFAM" id="SSF57647">
    <property type="entry name" value="HIV-1 VPU cytoplasmic domain"/>
    <property type="match status" value="1"/>
</dbReference>
<evidence type="ECO:0000256" key="13">
    <source>
        <dbReference type="ARBA" id="ARBA00031215"/>
    </source>
</evidence>
<dbReference type="Gene3D" id="1.10.195.10">
    <property type="entry name" value="HIV-1 VPU cytoplasmic domain"/>
    <property type="match status" value="1"/>
</dbReference>
<dbReference type="GO" id="GO:0033644">
    <property type="term" value="C:host cell membrane"/>
    <property type="evidence" value="ECO:0007669"/>
    <property type="project" value="UniProtKB-SubCell"/>
</dbReference>
<reference evidence="15 16" key="1">
    <citation type="journal article" date="2007" name="Virology">
        <title>Genetic diversity and phylogeographic clustering of SIVcpzPtt in wild chimpanzees in Cameroon.</title>
        <authorList>
            <person name="Van Heuverswyn F."/>
            <person name="Li Y."/>
            <person name="Bailes E."/>
            <person name="Neel C."/>
            <person name="Lafay B."/>
            <person name="Keele B.F."/>
            <person name="Shaw K.S."/>
            <person name="Takehisa J."/>
            <person name="Kraus M.H."/>
            <person name="Loul S."/>
            <person name="Butel C."/>
            <person name="Liegeois F."/>
            <person name="Yangda B."/>
            <person name="Sharp P.M."/>
            <person name="Mpoudi-Ngole E."/>
            <person name="Delaporte E."/>
            <person name="Hahn B.H."/>
            <person name="Peeters M."/>
        </authorList>
    </citation>
    <scope>NUCLEOTIDE SEQUENCE [LARGE SCALE GENOMIC DNA]</scope>
    <source>
        <strain evidence="15">SIVcpzDP943</strain>
    </source>
</reference>
<comment type="similarity">
    <text evidence="14">Belongs to the HIV-1 VPU protein family.</text>
</comment>
<keyword evidence="4" id="KW-0597">Phosphoprotein</keyword>
<organismHost>
    <name type="scientific">Pan troglodytes</name>
    <name type="common">Chimpanzee</name>
    <dbReference type="NCBI Taxonomy" id="9598"/>
</organismHost>
<evidence type="ECO:0000256" key="7">
    <source>
        <dbReference type="ARBA" id="ARBA00022703"/>
    </source>
</evidence>
<keyword evidence="6 14" id="KW-0812">Transmembrane</keyword>
<evidence type="ECO:0000256" key="12">
    <source>
        <dbReference type="ARBA" id="ARBA00030659"/>
    </source>
</evidence>
<evidence type="ECO:0000313" key="16">
    <source>
        <dbReference type="Proteomes" id="UP000259560"/>
    </source>
</evidence>
<evidence type="ECO:0000256" key="1">
    <source>
        <dbReference type="ARBA" id="ARBA00004313"/>
    </source>
</evidence>
<evidence type="ECO:0000256" key="3">
    <source>
        <dbReference type="ARBA" id="ARBA00022448"/>
    </source>
</evidence>
<evidence type="ECO:0000256" key="2">
    <source>
        <dbReference type="ARBA" id="ARBA00018094"/>
    </source>
</evidence>
<evidence type="ECO:0000256" key="8">
    <source>
        <dbReference type="ARBA" id="ARBA00022870"/>
    </source>
</evidence>
<dbReference type="GO" id="GO:0032801">
    <property type="term" value="P:receptor catabolic process"/>
    <property type="evidence" value="ECO:0007669"/>
    <property type="project" value="InterPro"/>
</dbReference>
<keyword evidence="5 14" id="KW-0945">Host-virus interaction</keyword>
<evidence type="ECO:0000256" key="5">
    <source>
        <dbReference type="ARBA" id="ARBA00022581"/>
    </source>
</evidence>
<dbReference type="GO" id="GO:0042609">
    <property type="term" value="F:CD4 receptor binding"/>
    <property type="evidence" value="ECO:0007669"/>
    <property type="project" value="InterPro"/>
</dbReference>
<evidence type="ECO:0000256" key="11">
    <source>
        <dbReference type="ARBA" id="ARBA00023303"/>
    </source>
</evidence>
<dbReference type="GO" id="GO:0019076">
    <property type="term" value="P:viral release from host cell"/>
    <property type="evidence" value="ECO:0007669"/>
    <property type="project" value="UniProtKB-UniRule"/>
</dbReference>
<keyword evidence="3 14" id="KW-0813">Transport</keyword>
<name>B0LB90_SIV</name>
<keyword evidence="7 14" id="KW-0053">Apoptosis</keyword>
<dbReference type="EMBL" id="EF535993">
    <property type="protein sequence ID" value="ABU53013.1"/>
    <property type="molecule type" value="Genomic_RNA"/>
</dbReference>
<evidence type="ECO:0000256" key="6">
    <source>
        <dbReference type="ARBA" id="ARBA00022692"/>
    </source>
</evidence>
<keyword evidence="10 14" id="KW-0472">Membrane</keyword>
<dbReference type="Proteomes" id="UP000259560">
    <property type="component" value="Segment"/>
</dbReference>
<dbReference type="GO" id="GO:0005261">
    <property type="term" value="F:monoatomic cation channel activity"/>
    <property type="evidence" value="ECO:0007669"/>
    <property type="project" value="InterPro"/>
</dbReference>
<comment type="function">
    <text evidence="14">Enhances virion budding, by targeting human CD4 and Tetherin/BST2 to proteasome degradation. Degradation of CD4 prevents any unwanted premature interactions between viral Env and its receptor human CD4 in the endoplasmic reticulum. Degradation of antiretroviral protein Tetherin/BST2 is important for virion budding, as BST2 tethers new viral particles to the host cell membrane. Mechanistically, Vpu bridges either CD4 or BST2 to BTRC, a substrate recognition subunit of the Skp1/Cullin/F-box protein E3 ubiquitin ligase, induces their ubiquitination and subsequent proteasomal degradation. The alteration of the E3 ligase specificity by Vpu seems to interfere with the degradation of host IKBKB, leading to NF-kappa-B down-regulation and subsequent apoptosis. Acts as a viroporin that forms an oligomeric ion channel in membranes. Modulates the host DNA repair mechanisms to promote degradation of nuclear viral cDNA in cells that are already productively infected in order to suppress immune sensing and proviral hyper-integration (superinfection). Manipulates PML-NBs and modulates SUMOylation of host BLM protein thereby enhancing its DNA-end processing activity toward viral unintegrated linear DNA. Also inhibits RAD52-mediated homologous repair of viral cDNA, preventing the generation of dead-end circular forms of single copies of the long terminal repeat and permitting sustained nucleolytic attack.</text>
</comment>
<keyword evidence="8 14" id="KW-1043">Host membrane</keyword>
<evidence type="ECO:0000313" key="15">
    <source>
        <dbReference type="EMBL" id="ABU53013.1"/>
    </source>
</evidence>
<protein>
    <recommendedName>
        <fullName evidence="2 14">Protein Vpu</fullName>
    </recommendedName>
    <alternativeName>
        <fullName evidence="13 14">U ORF protein</fullName>
    </alternativeName>
    <alternativeName>
        <fullName evidence="12 14">Viral protein U</fullName>
    </alternativeName>
</protein>
<dbReference type="InterPro" id="IPR008187">
    <property type="entry name" value="Vpu"/>
</dbReference>
<keyword evidence="11 14" id="KW-0407">Ion channel</keyword>
<proteinExistence type="inferred from homology"/>
<evidence type="ECO:0000256" key="9">
    <source>
        <dbReference type="ARBA" id="ARBA00023065"/>
    </source>
</evidence>
<dbReference type="Pfam" id="PF00558">
    <property type="entry name" value="Vpu"/>
    <property type="match status" value="1"/>
</dbReference>
<accession>B0LB90</accession>
<evidence type="ECO:0000256" key="14">
    <source>
        <dbReference type="RuleBase" id="RU364058"/>
    </source>
</evidence>
<evidence type="ECO:0000256" key="10">
    <source>
        <dbReference type="ARBA" id="ARBA00023136"/>
    </source>
</evidence>
<sequence length="81" mass="9483">MLTWEQIGLIALGIEGIIATVVWGIAFITWRRRKIEEDRAQKIIDLLERIRARQDDSGNESDGEDQRQLMAYGFDNPMFDW</sequence>
<keyword evidence="9 14" id="KW-0406">Ion transport</keyword>
<organismHost>
    <name type="scientific">Cercopithecidae</name>
    <name type="common">Old World monkeys</name>
    <dbReference type="NCBI Taxonomy" id="9527"/>
</organismHost>
<comment type="subcellular location">
    <subcellularLocation>
        <location evidence="1 14">Host membrane</location>
        <topology evidence="1 14">Single-pass type I membrane protein</topology>
    </subcellularLocation>
</comment>
<organism evidence="15 16">
    <name type="scientific">Simian immunodeficiency virus</name>
    <name type="common">SIV</name>
    <dbReference type="NCBI Taxonomy" id="11723"/>
    <lineage>
        <taxon>Viruses</taxon>
        <taxon>Riboviria</taxon>
        <taxon>Pararnavirae</taxon>
        <taxon>Artverviricota</taxon>
        <taxon>Revtraviricetes</taxon>
        <taxon>Ortervirales</taxon>
        <taxon>Retroviridae</taxon>
        <taxon>Orthoretrovirinae</taxon>
        <taxon>Lentivirus</taxon>
        <taxon>Lentivirus simimdef</taxon>
    </lineage>
</organism>
<gene>
    <name evidence="14" type="primary">vpu</name>
</gene>